<dbReference type="InterPro" id="IPR045196">
    <property type="entry name" value="IF2/IF5"/>
</dbReference>
<dbReference type="InterPro" id="IPR016189">
    <property type="entry name" value="Transl_init_fac_IF2/IF5_N"/>
</dbReference>
<feature type="chain" id="PRO_5043684744" evidence="4">
    <location>
        <begin position="21"/>
        <end position="102"/>
    </location>
</feature>
<dbReference type="PANTHER" id="PTHR23001">
    <property type="entry name" value="EUKARYOTIC TRANSLATION INITIATION FACTOR"/>
    <property type="match status" value="1"/>
</dbReference>
<organism evidence="6 7">
    <name type="scientific">Oldenlandia corymbosa var. corymbosa</name>
    <dbReference type="NCBI Taxonomy" id="529605"/>
    <lineage>
        <taxon>Eukaryota</taxon>
        <taxon>Viridiplantae</taxon>
        <taxon>Streptophyta</taxon>
        <taxon>Embryophyta</taxon>
        <taxon>Tracheophyta</taxon>
        <taxon>Spermatophyta</taxon>
        <taxon>Magnoliopsida</taxon>
        <taxon>eudicotyledons</taxon>
        <taxon>Gunneridae</taxon>
        <taxon>Pentapetalae</taxon>
        <taxon>asterids</taxon>
        <taxon>lamiids</taxon>
        <taxon>Gentianales</taxon>
        <taxon>Rubiaceae</taxon>
        <taxon>Rubioideae</taxon>
        <taxon>Spermacoceae</taxon>
        <taxon>Hedyotis-Oldenlandia complex</taxon>
        <taxon>Oldenlandia</taxon>
    </lineage>
</organism>
<feature type="signal peptide" evidence="4">
    <location>
        <begin position="1"/>
        <end position="20"/>
    </location>
</feature>
<gene>
    <name evidence="6" type="ORF">OLC1_LOCUS15669</name>
</gene>
<evidence type="ECO:0000259" key="5">
    <source>
        <dbReference type="SMART" id="SM00653"/>
    </source>
</evidence>
<dbReference type="Gene3D" id="3.30.30.170">
    <property type="match status" value="1"/>
</dbReference>
<dbReference type="AlphaFoldDB" id="A0AAV1DKW8"/>
<protein>
    <submittedName>
        <fullName evidence="6">OLC1v1006648C1</fullName>
    </submittedName>
</protein>
<dbReference type="EMBL" id="OX459122">
    <property type="protein sequence ID" value="CAI9107322.1"/>
    <property type="molecule type" value="Genomic_DNA"/>
</dbReference>
<dbReference type="Pfam" id="PF01873">
    <property type="entry name" value="eIF-5_eIF-2B"/>
    <property type="match status" value="1"/>
</dbReference>
<evidence type="ECO:0000313" key="7">
    <source>
        <dbReference type="Proteomes" id="UP001161247"/>
    </source>
</evidence>
<dbReference type="PANTHER" id="PTHR23001:SF3">
    <property type="entry name" value="EUKARYOTIC TRANSLATION INITIATION FACTOR 2 SUBUNIT 2"/>
    <property type="match status" value="1"/>
</dbReference>
<reference evidence="6" key="1">
    <citation type="submission" date="2023-03" db="EMBL/GenBank/DDBJ databases">
        <authorList>
            <person name="Julca I."/>
        </authorList>
    </citation>
    <scope>NUCLEOTIDE SEQUENCE</scope>
</reference>
<dbReference type="GO" id="GO:0003729">
    <property type="term" value="F:mRNA binding"/>
    <property type="evidence" value="ECO:0007669"/>
    <property type="project" value="TreeGrafter"/>
</dbReference>
<evidence type="ECO:0000256" key="2">
    <source>
        <dbReference type="ARBA" id="ARBA00022540"/>
    </source>
</evidence>
<evidence type="ECO:0000256" key="1">
    <source>
        <dbReference type="ARBA" id="ARBA00010397"/>
    </source>
</evidence>
<dbReference type="GO" id="GO:0031369">
    <property type="term" value="F:translation initiation factor binding"/>
    <property type="evidence" value="ECO:0007669"/>
    <property type="project" value="TreeGrafter"/>
</dbReference>
<dbReference type="SUPFAM" id="SSF75689">
    <property type="entry name" value="Zinc-binding domain of translation initiation factor 2 beta"/>
    <property type="match status" value="1"/>
</dbReference>
<proteinExistence type="inferred from homology"/>
<comment type="similarity">
    <text evidence="1">Belongs to the eIF-2-beta/eIF-5 family.</text>
</comment>
<dbReference type="SUPFAM" id="SSF100966">
    <property type="entry name" value="Translation initiation factor 2 beta, aIF2beta, N-terminal domain"/>
    <property type="match status" value="1"/>
</dbReference>
<evidence type="ECO:0000256" key="4">
    <source>
        <dbReference type="SAM" id="SignalP"/>
    </source>
</evidence>
<sequence length="102" mass="11301">MLRQPAHVMCFFFLAEMGTSVSLDGQQRLVFKGRFAPKDLESILCRYVNGYVTCNGYKNPDTTLSKDGRIFFLRCEKCGSGRSVAPIKAGYIAVVARRKAGA</sequence>
<accession>A0AAV1DKW8</accession>
<evidence type="ECO:0000313" key="6">
    <source>
        <dbReference type="EMBL" id="CAI9107322.1"/>
    </source>
</evidence>
<keyword evidence="2" id="KW-0396">Initiation factor</keyword>
<evidence type="ECO:0000256" key="3">
    <source>
        <dbReference type="ARBA" id="ARBA00022917"/>
    </source>
</evidence>
<keyword evidence="7" id="KW-1185">Reference proteome</keyword>
<dbReference type="InterPro" id="IPR016190">
    <property type="entry name" value="Transl_init_fac_IF2/IF5_Zn-bd"/>
</dbReference>
<dbReference type="GO" id="GO:0003743">
    <property type="term" value="F:translation initiation factor activity"/>
    <property type="evidence" value="ECO:0007669"/>
    <property type="project" value="UniProtKB-KW"/>
</dbReference>
<dbReference type="InterPro" id="IPR002735">
    <property type="entry name" value="Transl_init_fac_IF2/IF5_dom"/>
</dbReference>
<keyword evidence="3" id="KW-0648">Protein biosynthesis</keyword>
<dbReference type="GO" id="GO:0005850">
    <property type="term" value="C:eukaryotic translation initiation factor 2 complex"/>
    <property type="evidence" value="ECO:0007669"/>
    <property type="project" value="TreeGrafter"/>
</dbReference>
<dbReference type="SMART" id="SM00653">
    <property type="entry name" value="eIF2B_5"/>
    <property type="match status" value="1"/>
</dbReference>
<dbReference type="GO" id="GO:0001731">
    <property type="term" value="P:formation of translation preinitiation complex"/>
    <property type="evidence" value="ECO:0007669"/>
    <property type="project" value="TreeGrafter"/>
</dbReference>
<feature type="domain" description="Translation initiation factor IF2/IF5" evidence="5">
    <location>
        <begin position="1"/>
        <end position="81"/>
    </location>
</feature>
<keyword evidence="4" id="KW-0732">Signal</keyword>
<name>A0AAV1DKW8_OLDCO</name>
<dbReference type="Proteomes" id="UP001161247">
    <property type="component" value="Chromosome 5"/>
</dbReference>